<dbReference type="HOGENOM" id="CLU_3313449_0_0_10"/>
<evidence type="ECO:0000313" key="2">
    <source>
        <dbReference type="Proteomes" id="UP000005438"/>
    </source>
</evidence>
<organism evidence="1 2">
    <name type="scientific">Niastella koreensis (strain DSM 17620 / KACC 11465 / NBRC 106392 / GR20-10)</name>
    <dbReference type="NCBI Taxonomy" id="700598"/>
    <lineage>
        <taxon>Bacteria</taxon>
        <taxon>Pseudomonadati</taxon>
        <taxon>Bacteroidota</taxon>
        <taxon>Chitinophagia</taxon>
        <taxon>Chitinophagales</taxon>
        <taxon>Chitinophagaceae</taxon>
        <taxon>Niastella</taxon>
    </lineage>
</organism>
<dbReference type="KEGG" id="nko:Niako_5713"/>
<reference evidence="1 2" key="1">
    <citation type="submission" date="2011-12" db="EMBL/GenBank/DDBJ databases">
        <title>The complete genome of Niastella koreensis GR20-10.</title>
        <authorList>
            <consortium name="US DOE Joint Genome Institute (JGI-PGF)"/>
            <person name="Lucas S."/>
            <person name="Han J."/>
            <person name="Lapidus A."/>
            <person name="Bruce D."/>
            <person name="Goodwin L."/>
            <person name="Pitluck S."/>
            <person name="Peters L."/>
            <person name="Kyrpides N."/>
            <person name="Mavromatis K."/>
            <person name="Ivanova N."/>
            <person name="Mikhailova N."/>
            <person name="Davenport K."/>
            <person name="Saunders E."/>
            <person name="Detter J.C."/>
            <person name="Tapia R."/>
            <person name="Han C."/>
            <person name="Land M."/>
            <person name="Hauser L."/>
            <person name="Markowitz V."/>
            <person name="Cheng J.-F."/>
            <person name="Hugenholtz P."/>
            <person name="Woyke T."/>
            <person name="Wu D."/>
            <person name="Tindall B."/>
            <person name="Pomrenke H."/>
            <person name="Brambilla E."/>
            <person name="Klenk H.-P."/>
            <person name="Eisen J.A."/>
        </authorList>
    </citation>
    <scope>NUCLEOTIDE SEQUENCE [LARGE SCALE GENOMIC DNA]</scope>
    <source>
        <strain evidence="2">DSM 17620 / KACC 11465 / NBRC 106392 / GR20-10</strain>
    </source>
</reference>
<proteinExistence type="predicted"/>
<dbReference type="AlphaFoldDB" id="G8TLA3"/>
<accession>G8TLA3</accession>
<dbReference type="EMBL" id="CP003178">
    <property type="protein sequence ID" value="AEW01944.1"/>
    <property type="molecule type" value="Genomic_DNA"/>
</dbReference>
<gene>
    <name evidence="1" type="ordered locus">Niako_5713</name>
</gene>
<dbReference type="Proteomes" id="UP000005438">
    <property type="component" value="Chromosome"/>
</dbReference>
<protein>
    <submittedName>
        <fullName evidence="1">Uncharacterized protein</fullName>
    </submittedName>
</protein>
<name>G8TLA3_NIAKG</name>
<evidence type="ECO:0000313" key="1">
    <source>
        <dbReference type="EMBL" id="AEW01944.1"/>
    </source>
</evidence>
<sequence>MAKWFNYLMVGKKRLLQVTGCKLQGKHVLRNPYNLELGT</sequence>